<reference evidence="1" key="1">
    <citation type="submission" date="2018-12" db="EMBL/GenBank/DDBJ databases">
        <title>Draft genome sequence of Flaovobacterium columnare BGFS27 isolated from channel catfish in Alabama.</title>
        <authorList>
            <person name="Cai W."/>
            <person name="Arias C."/>
        </authorList>
    </citation>
    <scope>NUCLEOTIDE SEQUENCE [LARGE SCALE GENOMIC DNA]</scope>
    <source>
        <strain evidence="1">BGFS27</strain>
    </source>
</reference>
<evidence type="ECO:0000313" key="1">
    <source>
        <dbReference type="EMBL" id="RVU88110.1"/>
    </source>
</evidence>
<gene>
    <name evidence="1" type="ORF">EJB19_07860</name>
</gene>
<sequence>MFKILNNKKAFEKKGWISFLLAFLLLLSISGKSFSNAENFLKNPVKIDKEKNSSKSKIISVNQSLDDDDEELTELDLEDDNIEEFIFSKEYVFSLQLLLLKKDYNTIGYKSFKLIYNQPLYILYCNWKYDLI</sequence>
<comment type="caution">
    <text evidence="1">The sequence shown here is derived from an EMBL/GenBank/DDBJ whole genome shotgun (WGS) entry which is preliminary data.</text>
</comment>
<protein>
    <submittedName>
        <fullName evidence="1">Uncharacterized protein</fullName>
    </submittedName>
</protein>
<proteinExistence type="predicted"/>
<name>A0AA94EZY9_9FLAO</name>
<organism evidence="1">
    <name type="scientific">Flavobacterium columnare</name>
    <dbReference type="NCBI Taxonomy" id="996"/>
    <lineage>
        <taxon>Bacteria</taxon>
        <taxon>Pseudomonadati</taxon>
        <taxon>Bacteroidota</taxon>
        <taxon>Flavobacteriia</taxon>
        <taxon>Flavobacteriales</taxon>
        <taxon>Flavobacteriaceae</taxon>
        <taxon>Flavobacterium</taxon>
    </lineage>
</organism>
<dbReference type="AlphaFoldDB" id="A0AA94EZY9"/>
<dbReference type="EMBL" id="RWGX01000004">
    <property type="protein sequence ID" value="RVU88110.1"/>
    <property type="molecule type" value="Genomic_DNA"/>
</dbReference>
<dbReference type="RefSeq" id="WP_127822040.1">
    <property type="nucleotide sequence ID" value="NZ_RWGX02000016.1"/>
</dbReference>
<accession>A0AA94EZY9</accession>